<accession>A0A9W6WLL3</accession>
<dbReference type="SUPFAM" id="SSF54928">
    <property type="entry name" value="RNA-binding domain, RBD"/>
    <property type="match status" value="1"/>
</dbReference>
<evidence type="ECO:0000313" key="3">
    <source>
        <dbReference type="Proteomes" id="UP001165120"/>
    </source>
</evidence>
<evidence type="ECO:0000256" key="1">
    <source>
        <dbReference type="SAM" id="MobiDB-lite"/>
    </source>
</evidence>
<dbReference type="EMBL" id="BSXN01003462">
    <property type="protein sequence ID" value="GME79311.1"/>
    <property type="molecule type" value="Genomic_DNA"/>
</dbReference>
<keyword evidence="3" id="KW-1185">Reference proteome</keyword>
<dbReference type="Proteomes" id="UP001165120">
    <property type="component" value="Unassembled WGS sequence"/>
</dbReference>
<gene>
    <name evidence="2" type="ORF">Cboi02_000608400</name>
</gene>
<dbReference type="GO" id="GO:0003676">
    <property type="term" value="F:nucleic acid binding"/>
    <property type="evidence" value="ECO:0007669"/>
    <property type="project" value="InterPro"/>
</dbReference>
<dbReference type="InterPro" id="IPR035979">
    <property type="entry name" value="RBD_domain_sf"/>
</dbReference>
<dbReference type="AlphaFoldDB" id="A0A9W6WLL3"/>
<name>A0A9W6WLL3_CANBO</name>
<proteinExistence type="predicted"/>
<feature type="compositionally biased region" description="Polar residues" evidence="1">
    <location>
        <begin position="91"/>
        <end position="101"/>
    </location>
</feature>
<feature type="region of interest" description="Disordered" evidence="1">
    <location>
        <begin position="79"/>
        <end position="101"/>
    </location>
</feature>
<evidence type="ECO:0000313" key="2">
    <source>
        <dbReference type="EMBL" id="GME79311.1"/>
    </source>
</evidence>
<reference evidence="2" key="1">
    <citation type="submission" date="2023-04" db="EMBL/GenBank/DDBJ databases">
        <title>Candida boidinii NBRC 10035.</title>
        <authorList>
            <person name="Ichikawa N."/>
            <person name="Sato H."/>
            <person name="Tonouchi N."/>
        </authorList>
    </citation>
    <scope>NUCLEOTIDE SEQUENCE</scope>
    <source>
        <strain evidence="2">NBRC 10035</strain>
    </source>
</reference>
<organism evidence="2 3">
    <name type="scientific">Candida boidinii</name>
    <name type="common">Yeast</name>
    <dbReference type="NCBI Taxonomy" id="5477"/>
    <lineage>
        <taxon>Eukaryota</taxon>
        <taxon>Fungi</taxon>
        <taxon>Dikarya</taxon>
        <taxon>Ascomycota</taxon>
        <taxon>Saccharomycotina</taxon>
        <taxon>Pichiomycetes</taxon>
        <taxon>Pichiales</taxon>
        <taxon>Pichiaceae</taxon>
        <taxon>Ogataea</taxon>
        <taxon>Ogataea/Candida clade</taxon>
    </lineage>
</organism>
<comment type="caution">
    <text evidence="2">The sequence shown here is derived from an EMBL/GenBank/DDBJ whole genome shotgun (WGS) entry which is preliminary data.</text>
</comment>
<protein>
    <submittedName>
        <fullName evidence="2">Unnamed protein product</fullName>
    </submittedName>
</protein>
<sequence length="101" mass="11360">MNHIRQVQKLNEEELKNELDILTIFLQYGVPTDLKMARNEDSGKGFVFRMLQKVDNLSGVQVGSRLICVDHARYKPPKEAETEEAIGEASKNFSSTVSGYG</sequence>